<dbReference type="PIRSF" id="PIRSF019169">
    <property type="entry name" value="PilM"/>
    <property type="match status" value="1"/>
</dbReference>
<dbReference type="AlphaFoldDB" id="A0A1H2G564"/>
<dbReference type="SUPFAM" id="SSF53067">
    <property type="entry name" value="Actin-like ATPase domain"/>
    <property type="match status" value="2"/>
</dbReference>
<evidence type="ECO:0000259" key="1">
    <source>
        <dbReference type="SMART" id="SM00842"/>
    </source>
</evidence>
<dbReference type="InterPro" id="IPR005883">
    <property type="entry name" value="PilM"/>
</dbReference>
<dbReference type="PANTHER" id="PTHR32432:SF3">
    <property type="entry name" value="ETHANOLAMINE UTILIZATION PROTEIN EUTJ"/>
    <property type="match status" value="1"/>
</dbReference>
<proteinExistence type="predicted"/>
<dbReference type="Gene3D" id="3.30.1490.300">
    <property type="match status" value="1"/>
</dbReference>
<accession>A0A1H2G564</accession>
<dbReference type="RefSeq" id="WP_090213445.1">
    <property type="nucleotide sequence ID" value="NZ_LT629780.1"/>
</dbReference>
<sequence>MPTLFRKKSDTLLGIDISSSAVKLVELSRSAGRYQIEAYAIEPLPANAMVDRNLAEVEGVAQALTRALARSRSKVRQAAVALPGSAVIGKLLEMEAGLSEEELENLLRLEADQYIPYPLDEVALDFEVLGPAPRNPERAEVLLAACRKENVEAREAALALAGVEARVVEVEAHALERACALLQPCEDKPAALVALLDVGATLTTFSVLQGERTLYSREQLFGGRQLVEELQSRYAMSAAEAEQALRQGGLPPGCADEVLLPFQDSVLQQAARCLQFFFAAGQFAAVDHVLLAGGTAALPGLAERLAEHLGTPCSVANPFLAMGVGSRVGAQALAADAPALLTACGLALRSFD</sequence>
<feature type="domain" description="SHS2" evidence="1">
    <location>
        <begin position="12"/>
        <end position="179"/>
    </location>
</feature>
<name>A0A1H2G564_9GAMM</name>
<evidence type="ECO:0000313" key="2">
    <source>
        <dbReference type="EMBL" id="SDU14737.1"/>
    </source>
</evidence>
<organism evidence="2 3">
    <name type="scientific">Geopseudomonas guangdongensis</name>
    <dbReference type="NCBI Taxonomy" id="1245526"/>
    <lineage>
        <taxon>Bacteria</taxon>
        <taxon>Pseudomonadati</taxon>
        <taxon>Pseudomonadota</taxon>
        <taxon>Gammaproteobacteria</taxon>
        <taxon>Pseudomonadales</taxon>
        <taxon>Pseudomonadaceae</taxon>
        <taxon>Geopseudomonas</taxon>
    </lineage>
</organism>
<dbReference type="PANTHER" id="PTHR32432">
    <property type="entry name" value="CELL DIVISION PROTEIN FTSA-RELATED"/>
    <property type="match status" value="1"/>
</dbReference>
<dbReference type="Gene3D" id="3.30.420.40">
    <property type="match status" value="2"/>
</dbReference>
<dbReference type="Pfam" id="PF11104">
    <property type="entry name" value="PilM_2"/>
    <property type="match status" value="1"/>
</dbReference>
<dbReference type="InterPro" id="IPR050696">
    <property type="entry name" value="FtsA/MreB"/>
</dbReference>
<dbReference type="InterPro" id="IPR043129">
    <property type="entry name" value="ATPase_NBD"/>
</dbReference>
<dbReference type="NCBIfam" id="TIGR01175">
    <property type="entry name" value="pilM"/>
    <property type="match status" value="1"/>
</dbReference>
<dbReference type="OrthoDB" id="9773403at2"/>
<keyword evidence="3" id="KW-1185">Reference proteome</keyword>
<gene>
    <name evidence="2" type="ORF">SAMN05216580_1597</name>
</gene>
<dbReference type="STRING" id="1245526.SAMN05216580_1597"/>
<dbReference type="EMBL" id="LT629780">
    <property type="protein sequence ID" value="SDU14737.1"/>
    <property type="molecule type" value="Genomic_DNA"/>
</dbReference>
<reference evidence="3" key="1">
    <citation type="submission" date="2016-10" db="EMBL/GenBank/DDBJ databases">
        <authorList>
            <person name="Varghese N."/>
            <person name="Submissions S."/>
        </authorList>
    </citation>
    <scope>NUCLEOTIDE SEQUENCE [LARGE SCALE GENOMIC DNA]</scope>
    <source>
        <strain evidence="3">CCTCC 2012022</strain>
    </source>
</reference>
<dbReference type="InterPro" id="IPR003494">
    <property type="entry name" value="SHS2_FtsA"/>
</dbReference>
<dbReference type="CDD" id="cd24049">
    <property type="entry name" value="ASKHA_NBD_PilM"/>
    <property type="match status" value="1"/>
</dbReference>
<protein>
    <submittedName>
        <fullName evidence="2">Type IV pilus assembly protein PilM</fullName>
    </submittedName>
</protein>
<dbReference type="GO" id="GO:0051301">
    <property type="term" value="P:cell division"/>
    <property type="evidence" value="ECO:0007669"/>
    <property type="project" value="InterPro"/>
</dbReference>
<dbReference type="SMART" id="SM00842">
    <property type="entry name" value="FtsA"/>
    <property type="match status" value="1"/>
</dbReference>
<dbReference type="Proteomes" id="UP000243063">
    <property type="component" value="Chromosome I"/>
</dbReference>
<evidence type="ECO:0000313" key="3">
    <source>
        <dbReference type="Proteomes" id="UP000243063"/>
    </source>
</evidence>